<protein>
    <recommendedName>
        <fullName evidence="9">Carbohydrate sulfotransferase</fullName>
        <ecNumber evidence="9">2.8.2.-</ecNumber>
    </recommendedName>
</protein>
<evidence type="ECO:0000256" key="1">
    <source>
        <dbReference type="ARBA" id="ARBA00004323"/>
    </source>
</evidence>
<dbReference type="InParanoid" id="C3Y6F5"/>
<proteinExistence type="inferred from homology"/>
<comment type="similarity">
    <text evidence="2 9">Belongs to the sulfotransferase 2 family.</text>
</comment>
<dbReference type="EMBL" id="GG666488">
    <property type="protein sequence ID" value="EEN63915.1"/>
    <property type="molecule type" value="Genomic_DNA"/>
</dbReference>
<keyword evidence="3 9" id="KW-0808">Transferase</keyword>
<evidence type="ECO:0000256" key="4">
    <source>
        <dbReference type="ARBA" id="ARBA00022692"/>
    </source>
</evidence>
<dbReference type="EC" id="2.8.2.-" evidence="9"/>
<dbReference type="AlphaFoldDB" id="C3Y6F5"/>
<keyword evidence="5" id="KW-1133">Transmembrane helix</keyword>
<comment type="subcellular location">
    <subcellularLocation>
        <location evidence="1 9">Golgi apparatus membrane</location>
        <topology evidence="1 9">Single-pass type II membrane protein</topology>
    </subcellularLocation>
</comment>
<name>C3Y6F5_BRAFL</name>
<keyword evidence="8 9" id="KW-0325">Glycoprotein</keyword>
<dbReference type="InterPro" id="IPR005331">
    <property type="entry name" value="Sulfotransferase"/>
</dbReference>
<keyword evidence="6 9" id="KW-0333">Golgi apparatus</keyword>
<accession>C3Y6F5</accession>
<evidence type="ECO:0000256" key="2">
    <source>
        <dbReference type="ARBA" id="ARBA00006339"/>
    </source>
</evidence>
<evidence type="ECO:0000256" key="7">
    <source>
        <dbReference type="ARBA" id="ARBA00023136"/>
    </source>
</evidence>
<dbReference type="GO" id="GO:0016051">
    <property type="term" value="P:carbohydrate biosynthetic process"/>
    <property type="evidence" value="ECO:0007669"/>
    <property type="project" value="InterPro"/>
</dbReference>
<dbReference type="Pfam" id="PF03567">
    <property type="entry name" value="Sulfotransfer_2"/>
    <property type="match status" value="1"/>
</dbReference>
<keyword evidence="4" id="KW-0812">Transmembrane</keyword>
<dbReference type="GO" id="GO:0008146">
    <property type="term" value="F:sulfotransferase activity"/>
    <property type="evidence" value="ECO:0007669"/>
    <property type="project" value="InterPro"/>
</dbReference>
<keyword evidence="7" id="KW-0472">Membrane</keyword>
<feature type="non-terminal residue" evidence="10">
    <location>
        <position position="1"/>
    </location>
</feature>
<keyword evidence="9" id="KW-0119">Carbohydrate metabolism</keyword>
<dbReference type="GO" id="GO:0000139">
    <property type="term" value="C:Golgi membrane"/>
    <property type="evidence" value="ECO:0007669"/>
    <property type="project" value="UniProtKB-SubCell"/>
</dbReference>
<organism>
    <name type="scientific">Branchiostoma floridae</name>
    <name type="common">Florida lancelet</name>
    <name type="synonym">Amphioxus</name>
    <dbReference type="NCBI Taxonomy" id="7739"/>
    <lineage>
        <taxon>Eukaryota</taxon>
        <taxon>Metazoa</taxon>
        <taxon>Chordata</taxon>
        <taxon>Cephalochordata</taxon>
        <taxon>Leptocardii</taxon>
        <taxon>Amphioxiformes</taxon>
        <taxon>Branchiostomatidae</taxon>
        <taxon>Branchiostoma</taxon>
    </lineage>
</organism>
<evidence type="ECO:0000256" key="5">
    <source>
        <dbReference type="ARBA" id="ARBA00022989"/>
    </source>
</evidence>
<evidence type="ECO:0000256" key="8">
    <source>
        <dbReference type="ARBA" id="ARBA00023180"/>
    </source>
</evidence>
<gene>
    <name evidence="10" type="ORF">BRAFLDRAFT_74857</name>
</gene>
<sequence>NWKTVAEAEKEQFRRLALFNAYCDREKNASLIKYDFIAHTDTVASDVRLFLTKINATVDNDVLPEQRPRNADDDRVFSDIYRQVPMDDILALRTIFQQDFDMFGYSFEQDLHKILEGRAKG</sequence>
<dbReference type="PANTHER" id="PTHR12137:SF33">
    <property type="entry name" value="CARBOHYDRATE SULFOTRANSFERASE 14"/>
    <property type="match status" value="1"/>
</dbReference>
<evidence type="ECO:0000256" key="9">
    <source>
        <dbReference type="RuleBase" id="RU364020"/>
    </source>
</evidence>
<dbReference type="PANTHER" id="PTHR12137">
    <property type="entry name" value="CARBOHYDRATE SULFOTRANSFERASE"/>
    <property type="match status" value="1"/>
</dbReference>
<evidence type="ECO:0000313" key="10">
    <source>
        <dbReference type="EMBL" id="EEN63915.1"/>
    </source>
</evidence>
<dbReference type="InterPro" id="IPR018011">
    <property type="entry name" value="Carb_sulfotrans_8-10"/>
</dbReference>
<evidence type="ECO:0000256" key="3">
    <source>
        <dbReference type="ARBA" id="ARBA00022679"/>
    </source>
</evidence>
<evidence type="ECO:0000256" key="6">
    <source>
        <dbReference type="ARBA" id="ARBA00023034"/>
    </source>
</evidence>
<keyword evidence="9" id="KW-0735">Signal-anchor</keyword>
<reference evidence="10" key="1">
    <citation type="journal article" date="2008" name="Nature">
        <title>The amphioxus genome and the evolution of the chordate karyotype.</title>
        <authorList>
            <consortium name="US DOE Joint Genome Institute (JGI-PGF)"/>
            <person name="Putnam N.H."/>
            <person name="Butts T."/>
            <person name="Ferrier D.E.K."/>
            <person name="Furlong R.F."/>
            <person name="Hellsten U."/>
            <person name="Kawashima T."/>
            <person name="Robinson-Rechavi M."/>
            <person name="Shoguchi E."/>
            <person name="Terry A."/>
            <person name="Yu J.-K."/>
            <person name="Benito-Gutierrez E.L."/>
            <person name="Dubchak I."/>
            <person name="Garcia-Fernandez J."/>
            <person name="Gibson-Brown J.J."/>
            <person name="Grigoriev I.V."/>
            <person name="Horton A.C."/>
            <person name="de Jong P.J."/>
            <person name="Jurka J."/>
            <person name="Kapitonov V.V."/>
            <person name="Kohara Y."/>
            <person name="Kuroki Y."/>
            <person name="Lindquist E."/>
            <person name="Lucas S."/>
            <person name="Osoegawa K."/>
            <person name="Pennacchio L.A."/>
            <person name="Salamov A.A."/>
            <person name="Satou Y."/>
            <person name="Sauka-Spengler T."/>
            <person name="Schmutz J."/>
            <person name="Shin-I T."/>
            <person name="Toyoda A."/>
            <person name="Bronner-Fraser M."/>
            <person name="Fujiyama A."/>
            <person name="Holland L.Z."/>
            <person name="Holland P.W.H."/>
            <person name="Satoh N."/>
            <person name="Rokhsar D.S."/>
        </authorList>
    </citation>
    <scope>NUCLEOTIDE SEQUENCE [LARGE SCALE GENOMIC DNA]</scope>
    <source>
        <strain evidence="10">S238N-H82</strain>
        <tissue evidence="10">Testes</tissue>
    </source>
</reference>